<gene>
    <name evidence="1" type="ORF">OWV82_024306</name>
</gene>
<evidence type="ECO:0000313" key="2">
    <source>
        <dbReference type="Proteomes" id="UP001164539"/>
    </source>
</evidence>
<comment type="caution">
    <text evidence="1">The sequence shown here is derived from an EMBL/GenBank/DDBJ whole genome shotgun (WGS) entry which is preliminary data.</text>
</comment>
<protein>
    <submittedName>
        <fullName evidence="1">Uncharacterized protein</fullName>
    </submittedName>
</protein>
<organism evidence="1 2">
    <name type="scientific">Melia azedarach</name>
    <name type="common">Chinaberry tree</name>
    <dbReference type="NCBI Taxonomy" id="155640"/>
    <lineage>
        <taxon>Eukaryota</taxon>
        <taxon>Viridiplantae</taxon>
        <taxon>Streptophyta</taxon>
        <taxon>Embryophyta</taxon>
        <taxon>Tracheophyta</taxon>
        <taxon>Spermatophyta</taxon>
        <taxon>Magnoliopsida</taxon>
        <taxon>eudicotyledons</taxon>
        <taxon>Gunneridae</taxon>
        <taxon>Pentapetalae</taxon>
        <taxon>rosids</taxon>
        <taxon>malvids</taxon>
        <taxon>Sapindales</taxon>
        <taxon>Meliaceae</taxon>
        <taxon>Melia</taxon>
    </lineage>
</organism>
<proteinExistence type="predicted"/>
<name>A0ACC1WPD3_MELAZ</name>
<accession>A0ACC1WPD3</accession>
<keyword evidence="2" id="KW-1185">Reference proteome</keyword>
<reference evidence="1 2" key="1">
    <citation type="journal article" date="2023" name="Science">
        <title>Complex scaffold remodeling in plant triterpene biosynthesis.</title>
        <authorList>
            <person name="De La Pena R."/>
            <person name="Hodgson H."/>
            <person name="Liu J.C."/>
            <person name="Stephenson M.J."/>
            <person name="Martin A.C."/>
            <person name="Owen C."/>
            <person name="Harkess A."/>
            <person name="Leebens-Mack J."/>
            <person name="Jimenez L.E."/>
            <person name="Osbourn A."/>
            <person name="Sattely E.S."/>
        </authorList>
    </citation>
    <scope>NUCLEOTIDE SEQUENCE [LARGE SCALE GENOMIC DNA]</scope>
    <source>
        <strain evidence="2">cv. JPN11</strain>
        <tissue evidence="1">Leaf</tissue>
    </source>
</reference>
<evidence type="ECO:0000313" key="1">
    <source>
        <dbReference type="EMBL" id="KAJ4701001.1"/>
    </source>
</evidence>
<dbReference type="EMBL" id="CM051407">
    <property type="protein sequence ID" value="KAJ4701001.1"/>
    <property type="molecule type" value="Genomic_DNA"/>
</dbReference>
<dbReference type="Proteomes" id="UP001164539">
    <property type="component" value="Chromosome 14"/>
</dbReference>
<sequence>MIKEAYALLEEMTCNNYLWLNEQSIMKRFTRVHEVDQLAALSPQVAFLTNQIKNLTIKDASSSQEKTVVARLSYADKGLEEEQCQYINNQNYNFRPRNNLLTHYHLRLRNHRNFSYENQRNALQPHHPLSF</sequence>